<feature type="domain" description="CBS" evidence="3">
    <location>
        <begin position="35"/>
        <end position="92"/>
    </location>
</feature>
<accession>D9Q2I2</accession>
<organism evidence="4 5">
    <name type="scientific">Acidilobus saccharovorans (strain DSM 16705 / JCM 18335 / VKM B-2471 / 345-15)</name>
    <dbReference type="NCBI Taxonomy" id="666510"/>
    <lineage>
        <taxon>Archaea</taxon>
        <taxon>Thermoproteota</taxon>
        <taxon>Thermoprotei</taxon>
        <taxon>Acidilobales</taxon>
        <taxon>Acidilobaceae</taxon>
        <taxon>Acidilobus</taxon>
    </lineage>
</organism>
<dbReference type="InterPro" id="IPR000644">
    <property type="entry name" value="CBS_dom"/>
</dbReference>
<gene>
    <name evidence="4" type="ordered locus">ASAC_1115</name>
</gene>
<feature type="domain" description="CBS" evidence="3">
    <location>
        <begin position="115"/>
        <end position="174"/>
    </location>
</feature>
<keyword evidence="1 2" id="KW-0129">CBS domain</keyword>
<dbReference type="AlphaFoldDB" id="D9Q2I2"/>
<dbReference type="SMART" id="SM00116">
    <property type="entry name" value="CBS"/>
    <property type="match status" value="4"/>
</dbReference>
<sequence>MGVRRWEGTKYLRADSEPNWSQRVKEKEGDIISIASKPAISITFTSTILEALELMYSKRVRGLVVVDSSNKLRGTIMATDIVNYLGGGKLYSIVEQRHKRDVFSALRSESVESLMNPTPLYATTSSKLSEVLRIMVLNGIGLVPIILSDGTPYGVVTEHDLVRYLVNKDVNVKVKDVMTTSLVAAFETDSLKRAAQLMSLYGFRRIPVLSSDGSYLVGVVSAMDFISYFGSHEAFEKLSSYDIEDVLSTRVSEIMSKDVATINEDADIAEAASLMNARNTNSLIVVDQNNEVKGIVTERDVLISIALR</sequence>
<dbReference type="InterPro" id="IPR051257">
    <property type="entry name" value="Diverse_CBS-Domain"/>
</dbReference>
<dbReference type="InterPro" id="IPR046342">
    <property type="entry name" value="CBS_dom_sf"/>
</dbReference>
<proteinExistence type="predicted"/>
<dbReference type="Proteomes" id="UP000000346">
    <property type="component" value="Chromosome"/>
</dbReference>
<evidence type="ECO:0000313" key="5">
    <source>
        <dbReference type="Proteomes" id="UP000000346"/>
    </source>
</evidence>
<dbReference type="Pfam" id="PF00571">
    <property type="entry name" value="CBS"/>
    <property type="match status" value="4"/>
</dbReference>
<feature type="domain" description="CBS" evidence="3">
    <location>
        <begin position="255"/>
        <end position="308"/>
    </location>
</feature>
<dbReference type="PROSITE" id="PS51371">
    <property type="entry name" value="CBS"/>
    <property type="match status" value="4"/>
</dbReference>
<dbReference type="EMBL" id="CP001742">
    <property type="protein sequence ID" value="ADL19520.1"/>
    <property type="molecule type" value="Genomic_DNA"/>
</dbReference>
<keyword evidence="5" id="KW-1185">Reference proteome</keyword>
<feature type="domain" description="CBS" evidence="3">
    <location>
        <begin position="178"/>
        <end position="238"/>
    </location>
</feature>
<dbReference type="InParanoid" id="D9Q2I2"/>
<dbReference type="HOGENOM" id="CLU_076812_0_0_2"/>
<dbReference type="CDD" id="cd17778">
    <property type="entry name" value="CBS_arch_repeat2"/>
    <property type="match status" value="1"/>
</dbReference>
<protein>
    <submittedName>
        <fullName evidence="4">Putative signal transduction protein with CBS domains</fullName>
    </submittedName>
</protein>
<dbReference type="eggNOG" id="arCOG00600">
    <property type="taxonomic scope" value="Archaea"/>
</dbReference>
<evidence type="ECO:0000313" key="4">
    <source>
        <dbReference type="EMBL" id="ADL19520.1"/>
    </source>
</evidence>
<dbReference type="Gene3D" id="3.10.580.10">
    <property type="entry name" value="CBS-domain"/>
    <property type="match status" value="2"/>
</dbReference>
<dbReference type="KEGG" id="asc:ASAC_1115"/>
<reference evidence="4 5" key="1">
    <citation type="journal article" date="2010" name="Appl. Environ. Microbiol.">
        <title>The genome sequence of the crenarchaeon Acidilobus saccharovorans supports a new order, Acidilobales, and suggests an important ecological role in terrestrial acidic hot springs.</title>
        <authorList>
            <person name="Mardanov A.V."/>
            <person name="Svetlitchnyi V.A."/>
            <person name="Beletsky A.V."/>
            <person name="Prokofeva M.I."/>
            <person name="Bonch-Osmolovskaya E.A."/>
            <person name="Ravin N.V."/>
            <person name="Skryabin K.G."/>
        </authorList>
    </citation>
    <scope>NUCLEOTIDE SEQUENCE [LARGE SCALE GENOMIC DNA]</scope>
    <source>
        <strain evidence="5">DSM 16705 / JCM 18335 / VKM B-2471 / 345-15</strain>
    </source>
</reference>
<dbReference type="PANTHER" id="PTHR43080">
    <property type="entry name" value="CBS DOMAIN-CONTAINING PROTEIN CBSX3, MITOCHONDRIAL"/>
    <property type="match status" value="1"/>
</dbReference>
<dbReference type="SUPFAM" id="SSF54631">
    <property type="entry name" value="CBS-domain pair"/>
    <property type="match status" value="2"/>
</dbReference>
<dbReference type="STRING" id="666510.ASAC_1115"/>
<evidence type="ECO:0000259" key="3">
    <source>
        <dbReference type="PROSITE" id="PS51371"/>
    </source>
</evidence>
<dbReference type="CDD" id="cd17777">
    <property type="entry name" value="CBS_arch_repeat1"/>
    <property type="match status" value="1"/>
</dbReference>
<dbReference type="PANTHER" id="PTHR43080:SF2">
    <property type="entry name" value="CBS DOMAIN-CONTAINING PROTEIN"/>
    <property type="match status" value="1"/>
</dbReference>
<name>D9Q2I2_ACIS3</name>
<evidence type="ECO:0000256" key="1">
    <source>
        <dbReference type="ARBA" id="ARBA00023122"/>
    </source>
</evidence>
<dbReference type="FunCoup" id="D9Q2I2">
    <property type="interactions" value="44"/>
</dbReference>
<evidence type="ECO:0000256" key="2">
    <source>
        <dbReference type="PROSITE-ProRule" id="PRU00703"/>
    </source>
</evidence>